<evidence type="ECO:0000313" key="1">
    <source>
        <dbReference type="EMBL" id="MBN8233411.1"/>
    </source>
</evidence>
<dbReference type="Proteomes" id="UP000664052">
    <property type="component" value="Unassembled WGS sequence"/>
</dbReference>
<organism evidence="1 2">
    <name type="scientific">Corallococcus macrosporus</name>
    <dbReference type="NCBI Taxonomy" id="35"/>
    <lineage>
        <taxon>Bacteria</taxon>
        <taxon>Pseudomonadati</taxon>
        <taxon>Myxococcota</taxon>
        <taxon>Myxococcia</taxon>
        <taxon>Myxococcales</taxon>
        <taxon>Cystobacterineae</taxon>
        <taxon>Myxococcaceae</taxon>
        <taxon>Corallococcus</taxon>
    </lineage>
</organism>
<dbReference type="RefSeq" id="WP_207057934.1">
    <property type="nucleotide sequence ID" value="NZ_JAFIMU010000017.1"/>
</dbReference>
<proteinExistence type="predicted"/>
<evidence type="ECO:0008006" key="3">
    <source>
        <dbReference type="Google" id="ProtNLM"/>
    </source>
</evidence>
<reference evidence="1 2" key="1">
    <citation type="submission" date="2021-02" db="EMBL/GenBank/DDBJ databases">
        <title>De Novo genome assembly of isolated myxobacteria.</title>
        <authorList>
            <person name="Stevens D.C."/>
        </authorList>
    </citation>
    <scope>NUCLEOTIDE SEQUENCE [LARGE SCALE GENOMIC DNA]</scope>
    <source>
        <strain evidence="1 2">ATCC 29039</strain>
    </source>
</reference>
<gene>
    <name evidence="1" type="ORF">JYK02_38425</name>
</gene>
<comment type="caution">
    <text evidence="1">The sequence shown here is derived from an EMBL/GenBank/DDBJ whole genome shotgun (WGS) entry which is preliminary data.</text>
</comment>
<sequence length="438" mass="46271">MHRLIALAVLLCVACGDKTEPPPEPTPDAGTEVREATLIVHSDWWNLESTFGVVKGITVLLGDGSRFRQPLGRDGIARFEDPAITGPQDITVVIAGENKVVASTTLAMEGKEVWIRAGVGLLTSVPSSLQATLTGRVTNLRGSPAELRVVGEGFHNLTTYTTVDGTFRLDVLGANPGKVALFVLGSTGGVRTYGLLRDIAVGGARTVSDLVIPMDRVMDQRLPVEVTNVQPYEAVKSVVAFHRLGSTHLWSAVGTATPPFEVPTLARTPPFDTVELVLSVSAGAYERVSSGFVAATTPMVDGGLTTLALPAPMSLTSPTPGTFAAPGSAPRSGLTLGWSTDPAAHVVTVRLTPLPLEGEPRLHWYLTAPATVSGFAPFTLPAEVSELRELSAGHYRLEWSSHFLGTGHGYPEFLAPAPPPTGPDAWFTSTYGSVILQD</sequence>
<name>A0ABS3DPZ2_9BACT</name>
<evidence type="ECO:0000313" key="2">
    <source>
        <dbReference type="Proteomes" id="UP000664052"/>
    </source>
</evidence>
<dbReference type="EMBL" id="JAFIMU010000017">
    <property type="protein sequence ID" value="MBN8233411.1"/>
    <property type="molecule type" value="Genomic_DNA"/>
</dbReference>
<accession>A0ABS3DPZ2</accession>
<keyword evidence="2" id="KW-1185">Reference proteome</keyword>
<protein>
    <recommendedName>
        <fullName evidence="3">Carboxypeptidase regulatory-like domain-containing protein</fullName>
    </recommendedName>
</protein>